<evidence type="ECO:0000313" key="3">
    <source>
        <dbReference type="Proteomes" id="UP000238775"/>
    </source>
</evidence>
<dbReference type="RefSeq" id="WP_154700637.1">
    <property type="nucleotide sequence ID" value="NZ_PGWZ01000383.1"/>
</dbReference>
<gene>
    <name evidence="2" type="ORF">CV021_08925</name>
</gene>
<reference evidence="2 3" key="1">
    <citation type="submission" date="2017-11" db="EMBL/GenBank/DDBJ databases">
        <authorList>
            <person name="Founou R.C."/>
            <person name="Founou L."/>
            <person name="Allam M."/>
            <person name="Ismail A."/>
            <person name="Essack S.Y."/>
        </authorList>
    </citation>
    <scope>NUCLEOTIDE SEQUENCE [LARGE SCALE GENOMIC DNA]</scope>
    <source>
        <strain evidence="2 3">G703N2B1</strain>
    </source>
</reference>
<dbReference type="InterPro" id="IPR002822">
    <property type="entry name" value="Ni_insertion"/>
</dbReference>
<feature type="non-terminal residue" evidence="2">
    <location>
        <position position="1"/>
    </location>
</feature>
<dbReference type="EMBL" id="PGWZ01000383">
    <property type="protein sequence ID" value="PPJ74182.1"/>
    <property type="molecule type" value="Genomic_DNA"/>
</dbReference>
<dbReference type="Proteomes" id="UP000238775">
    <property type="component" value="Unassembled WGS sequence"/>
</dbReference>
<comment type="caution">
    <text evidence="2">The sequence shown here is derived from an EMBL/GenBank/DDBJ whole genome shotgun (WGS) entry which is preliminary data.</text>
</comment>
<name>A0A7Z1N3D8_STAAU</name>
<keyword evidence="1" id="KW-0533">Nickel</keyword>
<dbReference type="PANTHER" id="PTHR36566">
    <property type="entry name" value="NICKEL INSERTION PROTEIN-RELATED"/>
    <property type="match status" value="1"/>
</dbReference>
<organism evidence="2 3">
    <name type="scientific">Staphylococcus aureus</name>
    <dbReference type="NCBI Taxonomy" id="1280"/>
    <lineage>
        <taxon>Bacteria</taxon>
        <taxon>Bacillati</taxon>
        <taxon>Bacillota</taxon>
        <taxon>Bacilli</taxon>
        <taxon>Bacillales</taxon>
        <taxon>Staphylococcaceae</taxon>
        <taxon>Staphylococcus</taxon>
    </lineage>
</organism>
<protein>
    <submittedName>
        <fullName evidence="2">TIGR00299 family protein</fullName>
    </submittedName>
</protein>
<sequence length="156" mass="17518">PEDIESELKKLPLDQFKLHFQKRVKQGIHAMTLNIDVKESNHHRHVNDIFKMIDDSTLPERVKYRSKKIFEIIGQAEAKIHGMSFEEVHFHEVGAMDSIIDIIGGCIALEQLGINTLYCSAIPTGHGKIHIAHGIYPIPAPATAEILKGIPIAHFD</sequence>
<feature type="non-terminal residue" evidence="2">
    <location>
        <position position="156"/>
    </location>
</feature>
<dbReference type="PANTHER" id="PTHR36566:SF1">
    <property type="entry name" value="PYRIDINIUM-3,5-BISTHIOCARBOXYLIC ACID MONONUCLEOTIDE NICKEL INSERTION PROTEIN"/>
    <property type="match status" value="1"/>
</dbReference>
<proteinExistence type="predicted"/>
<accession>A0A7Z1N3D8</accession>
<evidence type="ECO:0000256" key="1">
    <source>
        <dbReference type="ARBA" id="ARBA00022596"/>
    </source>
</evidence>
<dbReference type="Pfam" id="PF01969">
    <property type="entry name" value="Ni_insertion"/>
    <property type="match status" value="1"/>
</dbReference>
<evidence type="ECO:0000313" key="2">
    <source>
        <dbReference type="EMBL" id="PPJ74182.1"/>
    </source>
</evidence>
<dbReference type="AlphaFoldDB" id="A0A7Z1N3D8"/>